<evidence type="ECO:0000256" key="1">
    <source>
        <dbReference type="SAM" id="MobiDB-lite"/>
    </source>
</evidence>
<feature type="region of interest" description="Disordered" evidence="1">
    <location>
        <begin position="1"/>
        <end position="51"/>
    </location>
</feature>
<dbReference type="Proteomes" id="UP000054565">
    <property type="component" value="Unassembled WGS sequence"/>
</dbReference>
<proteinExistence type="predicted"/>
<gene>
    <name evidence="2" type="ORF">CIRG_09786</name>
</gene>
<name>A0A0J6YLU5_COCIT</name>
<protein>
    <submittedName>
        <fullName evidence="2">Uncharacterized protein</fullName>
    </submittedName>
</protein>
<dbReference type="EMBL" id="DS028099">
    <property type="protein sequence ID" value="KMP09616.1"/>
    <property type="molecule type" value="Genomic_DNA"/>
</dbReference>
<evidence type="ECO:0000313" key="2">
    <source>
        <dbReference type="EMBL" id="KMP09616.1"/>
    </source>
</evidence>
<sequence length="117" mass="13174">MQPNRKCSARTHLSPPIPPPTLHDVTGKEKNTLISRRRKNDEIVEENSGASAAAGGGFCLGGERQDLHERLRSHSLRFTAVELLVKGICNRYMYKAMDQEFASCNWPNLVPWIFATH</sequence>
<organism evidence="2 3">
    <name type="scientific">Coccidioides immitis RMSCC 2394</name>
    <dbReference type="NCBI Taxonomy" id="404692"/>
    <lineage>
        <taxon>Eukaryota</taxon>
        <taxon>Fungi</taxon>
        <taxon>Dikarya</taxon>
        <taxon>Ascomycota</taxon>
        <taxon>Pezizomycotina</taxon>
        <taxon>Eurotiomycetes</taxon>
        <taxon>Eurotiomycetidae</taxon>
        <taxon>Onygenales</taxon>
        <taxon>Onygenaceae</taxon>
        <taxon>Coccidioides</taxon>
    </lineage>
</organism>
<reference evidence="3" key="1">
    <citation type="journal article" date="2010" name="Genome Res.">
        <title>Population genomic sequencing of Coccidioides fungi reveals recent hybridization and transposon control.</title>
        <authorList>
            <person name="Neafsey D.E."/>
            <person name="Barker B.M."/>
            <person name="Sharpton T.J."/>
            <person name="Stajich J.E."/>
            <person name="Park D.J."/>
            <person name="Whiston E."/>
            <person name="Hung C.-Y."/>
            <person name="McMahan C."/>
            <person name="White J."/>
            <person name="Sykes S."/>
            <person name="Heiman D."/>
            <person name="Young S."/>
            <person name="Zeng Q."/>
            <person name="Abouelleil A."/>
            <person name="Aftuck L."/>
            <person name="Bessette D."/>
            <person name="Brown A."/>
            <person name="FitzGerald M."/>
            <person name="Lui A."/>
            <person name="Macdonald J.P."/>
            <person name="Priest M."/>
            <person name="Orbach M.J."/>
            <person name="Galgiani J.N."/>
            <person name="Kirkland T.N."/>
            <person name="Cole G.T."/>
            <person name="Birren B.W."/>
            <person name="Henn M.R."/>
            <person name="Taylor J.W."/>
            <person name="Rounsley S.D."/>
        </authorList>
    </citation>
    <scope>NUCLEOTIDE SEQUENCE [LARGE SCALE GENOMIC DNA]</scope>
    <source>
        <strain evidence="3">RMSCC 2394</strain>
    </source>
</reference>
<dbReference type="AlphaFoldDB" id="A0A0J6YLU5"/>
<accession>A0A0J6YLU5</accession>
<evidence type="ECO:0000313" key="3">
    <source>
        <dbReference type="Proteomes" id="UP000054565"/>
    </source>
</evidence>